<organism evidence="2 3">
    <name type="scientific">Veillonella absiana</name>
    <dbReference type="NCBI Taxonomy" id="3079305"/>
    <lineage>
        <taxon>Bacteria</taxon>
        <taxon>Bacillati</taxon>
        <taxon>Bacillota</taxon>
        <taxon>Negativicutes</taxon>
        <taxon>Veillonellales</taxon>
        <taxon>Veillonellaceae</taxon>
        <taxon>Veillonella</taxon>
    </lineage>
</organism>
<dbReference type="EMBL" id="JAWJZB010000001">
    <property type="protein sequence ID" value="MDV5087368.1"/>
    <property type="molecule type" value="Genomic_DNA"/>
</dbReference>
<evidence type="ECO:0000313" key="2">
    <source>
        <dbReference type="EMBL" id="MDV5087368.1"/>
    </source>
</evidence>
<dbReference type="RefSeq" id="WP_317329229.1">
    <property type="nucleotide sequence ID" value="NZ_JAWJZA010000009.1"/>
</dbReference>
<proteinExistence type="predicted"/>
<feature type="signal peptide" evidence="1">
    <location>
        <begin position="1"/>
        <end position="23"/>
    </location>
</feature>
<accession>A0ABU3Z642</accession>
<evidence type="ECO:0000313" key="3">
    <source>
        <dbReference type="Proteomes" id="UP001272515"/>
    </source>
</evidence>
<name>A0ABU3Z642_9FIRM</name>
<feature type="chain" id="PRO_5045214809" evidence="1">
    <location>
        <begin position="24"/>
        <end position="229"/>
    </location>
</feature>
<protein>
    <submittedName>
        <fullName evidence="2">Uncharacterized protein</fullName>
    </submittedName>
</protein>
<evidence type="ECO:0000256" key="1">
    <source>
        <dbReference type="SAM" id="SignalP"/>
    </source>
</evidence>
<gene>
    <name evidence="2" type="ORF">RVY80_00660</name>
</gene>
<keyword evidence="3" id="KW-1185">Reference proteome</keyword>
<keyword evidence="1" id="KW-0732">Signal</keyword>
<comment type="caution">
    <text evidence="2">The sequence shown here is derived from an EMBL/GenBank/DDBJ whole genome shotgun (WGS) entry which is preliminary data.</text>
</comment>
<dbReference type="Proteomes" id="UP001272515">
    <property type="component" value="Unassembled WGS sequence"/>
</dbReference>
<reference evidence="2 3" key="1">
    <citation type="submission" date="2023-10" db="EMBL/GenBank/DDBJ databases">
        <title>Veillonella sp. nov., isolated from a pig farm feces dump.</title>
        <authorList>
            <person name="Chang Y.-H."/>
        </authorList>
    </citation>
    <scope>NUCLEOTIDE SEQUENCE [LARGE SCALE GENOMIC DNA]</scope>
    <source>
        <strain evidence="2 3">YH-vei2233</strain>
    </source>
</reference>
<sequence>MKKSLLALAILGTLMSSFSLSLADIPGRDPQTAEKDWQYKTLNVQGFHNIVGETDTVILQRNESSNYIVNISKVPASIHTRNYVNKETGHTIKTVSAVQVDGLRYVIETKNAEDYKVGHPYFDKPFESLTDKELFDVGYEKQVHKYDNDPRGFTRTITAGKLIKSGPEKPVWDLYVYPEKQCNDILPSFREVSYVDAYSRPESMGGLNYRVRMILNLYRIQWMKKVFVS</sequence>